<reference evidence="2 3" key="1">
    <citation type="journal article" date="2020" name="Int. J. Syst. Evol. Microbiol.">
        <title>Reclassification of Streptomyces castelarensis and Streptomyces sporoclivatus as later heterotypic synonyms of Streptomyces antimycoticus.</title>
        <authorList>
            <person name="Komaki H."/>
            <person name="Tamura T."/>
        </authorList>
    </citation>
    <scope>NUCLEOTIDE SEQUENCE [LARGE SCALE GENOMIC DNA]</scope>
    <source>
        <strain evidence="2 3">NBRC 100767</strain>
    </source>
</reference>
<dbReference type="AlphaFoldDB" id="A0A499UL17"/>
<sequence length="161" mass="16728">MSLGSAPIGSAPKGIEMPGVWSVSCCGLVKLSRADVQLALHGAKTGLYSPTIGSAPTLPVPESSVSAALEEADLHLMLCLAASDRSRKRVGELLRSKGADGVMLMALREDDPLARMAEGRRCPSCPVAARSVRLPGGTWTSTTSAERARRSSAWSRAAGLA</sequence>
<feature type="region of interest" description="Disordered" evidence="1">
    <location>
        <begin position="136"/>
        <end position="161"/>
    </location>
</feature>
<dbReference type="Gene3D" id="3.40.50.2300">
    <property type="match status" value="1"/>
</dbReference>
<gene>
    <name evidence="2" type="ORF">SSPO_005270</name>
</gene>
<accession>A0A499UL17</accession>
<name>A0A499UL17_9ACTN</name>
<dbReference type="EMBL" id="AP019620">
    <property type="protein sequence ID" value="BBJ37809.1"/>
    <property type="molecule type" value="Genomic_DNA"/>
</dbReference>
<evidence type="ECO:0000256" key="1">
    <source>
        <dbReference type="SAM" id="MobiDB-lite"/>
    </source>
</evidence>
<evidence type="ECO:0000313" key="3">
    <source>
        <dbReference type="Proteomes" id="UP000463951"/>
    </source>
</evidence>
<evidence type="ECO:0000313" key="2">
    <source>
        <dbReference type="EMBL" id="BBJ37809.1"/>
    </source>
</evidence>
<organism evidence="2 3">
    <name type="scientific">Streptomyces antimycoticus</name>
    <dbReference type="NCBI Taxonomy" id="68175"/>
    <lineage>
        <taxon>Bacteria</taxon>
        <taxon>Bacillati</taxon>
        <taxon>Actinomycetota</taxon>
        <taxon>Actinomycetes</taxon>
        <taxon>Kitasatosporales</taxon>
        <taxon>Streptomycetaceae</taxon>
        <taxon>Streptomyces</taxon>
        <taxon>Streptomyces violaceusniger group</taxon>
    </lineage>
</organism>
<dbReference type="Proteomes" id="UP000463951">
    <property type="component" value="Chromosome"/>
</dbReference>
<protein>
    <submittedName>
        <fullName evidence="2">Uncharacterized protein</fullName>
    </submittedName>
</protein>
<feature type="compositionally biased region" description="Low complexity" evidence="1">
    <location>
        <begin position="138"/>
        <end position="161"/>
    </location>
</feature>
<proteinExistence type="predicted"/>